<name>A0A5J4ZW49_9ASTE</name>
<protein>
    <submittedName>
        <fullName evidence="1">Uncharacterized protein</fullName>
    </submittedName>
</protein>
<dbReference type="Proteomes" id="UP000325577">
    <property type="component" value="Linkage Group LG5"/>
</dbReference>
<dbReference type="AlphaFoldDB" id="A0A5J4ZW49"/>
<keyword evidence="2" id="KW-1185">Reference proteome</keyword>
<evidence type="ECO:0000313" key="2">
    <source>
        <dbReference type="Proteomes" id="UP000325577"/>
    </source>
</evidence>
<dbReference type="EMBL" id="CM018048">
    <property type="protein sequence ID" value="KAA8522610.1"/>
    <property type="molecule type" value="Genomic_DNA"/>
</dbReference>
<proteinExistence type="predicted"/>
<evidence type="ECO:0000313" key="1">
    <source>
        <dbReference type="EMBL" id="KAA8522610.1"/>
    </source>
</evidence>
<sequence>MRIPFGLVDSKLIDLENLERRKEAKTICHSVTTTHFESRRNSIARFVNQNSTTQFILLTFPTEIDLPVETNGKLGFGILN</sequence>
<reference evidence="1 2" key="1">
    <citation type="submission" date="2019-09" db="EMBL/GenBank/DDBJ databases">
        <title>A chromosome-level genome assembly of the Chinese tupelo Nyssa sinensis.</title>
        <authorList>
            <person name="Yang X."/>
            <person name="Kang M."/>
            <person name="Yang Y."/>
            <person name="Xiong H."/>
            <person name="Wang M."/>
            <person name="Zhang Z."/>
            <person name="Wang Z."/>
            <person name="Wu H."/>
            <person name="Ma T."/>
            <person name="Liu J."/>
            <person name="Xi Z."/>
        </authorList>
    </citation>
    <scope>NUCLEOTIDE SEQUENCE [LARGE SCALE GENOMIC DNA]</scope>
    <source>
        <strain evidence="1">J267</strain>
        <tissue evidence="1">Leaf</tissue>
    </source>
</reference>
<organism evidence="1 2">
    <name type="scientific">Nyssa sinensis</name>
    <dbReference type="NCBI Taxonomy" id="561372"/>
    <lineage>
        <taxon>Eukaryota</taxon>
        <taxon>Viridiplantae</taxon>
        <taxon>Streptophyta</taxon>
        <taxon>Embryophyta</taxon>
        <taxon>Tracheophyta</taxon>
        <taxon>Spermatophyta</taxon>
        <taxon>Magnoliopsida</taxon>
        <taxon>eudicotyledons</taxon>
        <taxon>Gunneridae</taxon>
        <taxon>Pentapetalae</taxon>
        <taxon>asterids</taxon>
        <taxon>Cornales</taxon>
        <taxon>Nyssaceae</taxon>
        <taxon>Nyssa</taxon>
    </lineage>
</organism>
<accession>A0A5J4ZW49</accession>
<gene>
    <name evidence="1" type="ORF">F0562_013029</name>
</gene>